<feature type="compositionally biased region" description="Acidic residues" evidence="1">
    <location>
        <begin position="128"/>
        <end position="150"/>
    </location>
</feature>
<feature type="compositionally biased region" description="Low complexity" evidence="1">
    <location>
        <begin position="117"/>
        <end position="127"/>
    </location>
</feature>
<keyword evidence="3" id="KW-1185">Reference proteome</keyword>
<dbReference type="AlphaFoldDB" id="A0AA36GST3"/>
<reference evidence="2" key="1">
    <citation type="submission" date="2023-07" db="EMBL/GenBank/DDBJ databases">
        <authorList>
            <consortium name="CYATHOMIX"/>
        </authorList>
    </citation>
    <scope>NUCLEOTIDE SEQUENCE</scope>
    <source>
        <strain evidence="2">N/A</strain>
    </source>
</reference>
<gene>
    <name evidence="2" type="ORF">CYNAS_LOCUS9674</name>
</gene>
<comment type="caution">
    <text evidence="2">The sequence shown here is derived from an EMBL/GenBank/DDBJ whole genome shotgun (WGS) entry which is preliminary data.</text>
</comment>
<proteinExistence type="predicted"/>
<evidence type="ECO:0000313" key="3">
    <source>
        <dbReference type="Proteomes" id="UP001176961"/>
    </source>
</evidence>
<dbReference type="EMBL" id="CATQJL010000223">
    <property type="protein sequence ID" value="CAJ0597691.1"/>
    <property type="molecule type" value="Genomic_DNA"/>
</dbReference>
<name>A0AA36GST3_CYLNA</name>
<accession>A0AA36GST3</accession>
<sequence>MDNAPYHTRQLEKIPKMSSTKAEIRDYPERKAVEVSTSATKAKLLEELNNFVESRGGYSALCSYATEQICNGFGVRARTVQWLAEVADSASAWFREARRKEAEAWEKQMADNEKGDGSSTSSCSSCEGEYESEDLFSDVSDSEDIVLESE</sequence>
<evidence type="ECO:0000256" key="1">
    <source>
        <dbReference type="SAM" id="MobiDB-lite"/>
    </source>
</evidence>
<evidence type="ECO:0000313" key="2">
    <source>
        <dbReference type="EMBL" id="CAJ0597691.1"/>
    </source>
</evidence>
<protein>
    <submittedName>
        <fullName evidence="2">Uncharacterized protein</fullName>
    </submittedName>
</protein>
<feature type="compositionally biased region" description="Basic and acidic residues" evidence="1">
    <location>
        <begin position="104"/>
        <end position="116"/>
    </location>
</feature>
<organism evidence="2 3">
    <name type="scientific">Cylicocyclus nassatus</name>
    <name type="common">Nematode worm</name>
    <dbReference type="NCBI Taxonomy" id="53992"/>
    <lineage>
        <taxon>Eukaryota</taxon>
        <taxon>Metazoa</taxon>
        <taxon>Ecdysozoa</taxon>
        <taxon>Nematoda</taxon>
        <taxon>Chromadorea</taxon>
        <taxon>Rhabditida</taxon>
        <taxon>Rhabditina</taxon>
        <taxon>Rhabditomorpha</taxon>
        <taxon>Strongyloidea</taxon>
        <taxon>Strongylidae</taxon>
        <taxon>Cylicocyclus</taxon>
    </lineage>
</organism>
<dbReference type="Proteomes" id="UP001176961">
    <property type="component" value="Unassembled WGS sequence"/>
</dbReference>
<feature type="region of interest" description="Disordered" evidence="1">
    <location>
        <begin position="104"/>
        <end position="150"/>
    </location>
</feature>